<dbReference type="PANTHER" id="PTHR33179">
    <property type="entry name" value="VQ MOTIF-CONTAINING PROTEIN"/>
    <property type="match status" value="1"/>
</dbReference>
<feature type="region of interest" description="Disordered" evidence="1">
    <location>
        <begin position="144"/>
        <end position="184"/>
    </location>
</feature>
<dbReference type="Pfam" id="PF05678">
    <property type="entry name" value="VQ"/>
    <property type="match status" value="1"/>
</dbReference>
<dbReference type="InterPro" id="IPR039609">
    <property type="entry name" value="VQ_15/22"/>
</dbReference>
<organism evidence="3 4">
    <name type="scientific">Ensete ventricosum</name>
    <name type="common">Abyssinian banana</name>
    <name type="synonym">Musa ensete</name>
    <dbReference type="NCBI Taxonomy" id="4639"/>
    <lineage>
        <taxon>Eukaryota</taxon>
        <taxon>Viridiplantae</taxon>
        <taxon>Streptophyta</taxon>
        <taxon>Embryophyta</taxon>
        <taxon>Tracheophyta</taxon>
        <taxon>Spermatophyta</taxon>
        <taxon>Magnoliopsida</taxon>
        <taxon>Liliopsida</taxon>
        <taxon>Zingiberales</taxon>
        <taxon>Musaceae</taxon>
        <taxon>Ensete</taxon>
    </lineage>
</organism>
<dbReference type="AlphaFoldDB" id="A0AAV8QJ64"/>
<feature type="compositionally biased region" description="Basic residues" evidence="1">
    <location>
        <begin position="71"/>
        <end position="81"/>
    </location>
</feature>
<evidence type="ECO:0000259" key="2">
    <source>
        <dbReference type="Pfam" id="PF05678"/>
    </source>
</evidence>
<proteinExistence type="predicted"/>
<evidence type="ECO:0000313" key="4">
    <source>
        <dbReference type="Proteomes" id="UP001222027"/>
    </source>
</evidence>
<feature type="compositionally biased region" description="Low complexity" evidence="1">
    <location>
        <begin position="38"/>
        <end position="54"/>
    </location>
</feature>
<gene>
    <name evidence="3" type="ORF">OPV22_019454</name>
</gene>
<evidence type="ECO:0000313" key="3">
    <source>
        <dbReference type="EMBL" id="KAJ8475727.1"/>
    </source>
</evidence>
<dbReference type="EMBL" id="JAQQAF010000006">
    <property type="protein sequence ID" value="KAJ8475727.1"/>
    <property type="molecule type" value="Genomic_DNA"/>
</dbReference>
<protein>
    <recommendedName>
        <fullName evidence="2">VQ domain-containing protein</fullName>
    </recommendedName>
</protein>
<feature type="domain" description="VQ" evidence="2">
    <location>
        <begin position="82"/>
        <end position="109"/>
    </location>
</feature>
<keyword evidence="4" id="KW-1185">Reference proteome</keyword>
<sequence length="224" mass="23773">MSDATTAGPAQWAQLGGRPHLRPLPAPPAPATSAFGCVSDSVVVSTTSSPTTDGSAKDASQQPGIEGRVGKPVRRRSRASRRAPTTMVNTDAANFRMMVQQFTGNPSGPCAVGYHPGGGPVSNVSNDSGERVHPTTALMSFGNRQQHPDQRQNHQPQQQQNYQSPDHSIFTATGGGNNSSDGFLQGFSSSGANLEVDDHFFFDGMYEQMMARPASSNRRAGHFS</sequence>
<dbReference type="Proteomes" id="UP001222027">
    <property type="component" value="Unassembled WGS sequence"/>
</dbReference>
<comment type="caution">
    <text evidence="3">The sequence shown here is derived from an EMBL/GenBank/DDBJ whole genome shotgun (WGS) entry which is preliminary data.</text>
</comment>
<dbReference type="InterPro" id="IPR008889">
    <property type="entry name" value="VQ"/>
</dbReference>
<accession>A0AAV8QJ64</accession>
<reference evidence="3 4" key="1">
    <citation type="submission" date="2022-12" db="EMBL/GenBank/DDBJ databases">
        <title>Chromosome-scale assembly of the Ensete ventricosum genome.</title>
        <authorList>
            <person name="Dussert Y."/>
            <person name="Stocks J."/>
            <person name="Wendawek A."/>
            <person name="Woldeyes F."/>
            <person name="Nichols R.A."/>
            <person name="Borrell J.S."/>
        </authorList>
    </citation>
    <scope>NUCLEOTIDE SEQUENCE [LARGE SCALE GENOMIC DNA]</scope>
    <source>
        <strain evidence="4">cv. Maze</strain>
        <tissue evidence="3">Seeds</tissue>
    </source>
</reference>
<feature type="compositionally biased region" description="Low complexity" evidence="1">
    <location>
        <begin position="153"/>
        <end position="168"/>
    </location>
</feature>
<dbReference type="PANTHER" id="PTHR33179:SF83">
    <property type="entry name" value="VQ DOMAIN-CONTAINING PROTEIN"/>
    <property type="match status" value="1"/>
</dbReference>
<name>A0AAV8QJ64_ENSVE</name>
<feature type="region of interest" description="Disordered" evidence="1">
    <location>
        <begin position="1"/>
        <end position="87"/>
    </location>
</feature>
<evidence type="ECO:0000256" key="1">
    <source>
        <dbReference type="SAM" id="MobiDB-lite"/>
    </source>
</evidence>